<dbReference type="Proteomes" id="UP001597557">
    <property type="component" value="Unassembled WGS sequence"/>
</dbReference>
<reference evidence="2" key="1">
    <citation type="journal article" date="2019" name="Int. J. Syst. Evol. Microbiol.">
        <title>The Global Catalogue of Microorganisms (GCM) 10K type strain sequencing project: providing services to taxonomists for standard genome sequencing and annotation.</title>
        <authorList>
            <consortium name="The Broad Institute Genomics Platform"/>
            <consortium name="The Broad Institute Genome Sequencing Center for Infectious Disease"/>
            <person name="Wu L."/>
            <person name="Ma J."/>
        </authorList>
    </citation>
    <scope>NUCLEOTIDE SEQUENCE [LARGE SCALE GENOMIC DNA]</scope>
    <source>
        <strain evidence="2">KCTC 22437</strain>
    </source>
</reference>
<dbReference type="EMBL" id="JBHUPD010000001">
    <property type="protein sequence ID" value="MFD2871981.1"/>
    <property type="molecule type" value="Genomic_DNA"/>
</dbReference>
<evidence type="ECO:0008006" key="3">
    <source>
        <dbReference type="Google" id="ProtNLM"/>
    </source>
</evidence>
<sequence>MAEQTKMYESFEDMLNAGQIMHKFQTIHNVLRKDYMELLRLTEEHRASKVSFDALYRASLRSLFSLIEADISGLNALDGYPGYDDRKHQLIPKFKKTFKQIAKTWNKEAIQQQYFSAKISALLLLKTKRDELVHPKEHVHLHEASPEDFTQLKKVFEDYDSFINELMNGFFIGTKIKVDWGNRG</sequence>
<accession>A0ABW5YB10</accession>
<organism evidence="1 2">
    <name type="scientific">Mucilaginibacter ximonensis</name>
    <dbReference type="NCBI Taxonomy" id="538021"/>
    <lineage>
        <taxon>Bacteria</taxon>
        <taxon>Pseudomonadati</taxon>
        <taxon>Bacteroidota</taxon>
        <taxon>Sphingobacteriia</taxon>
        <taxon>Sphingobacteriales</taxon>
        <taxon>Sphingobacteriaceae</taxon>
        <taxon>Mucilaginibacter</taxon>
    </lineage>
</organism>
<proteinExistence type="predicted"/>
<keyword evidence="2" id="KW-1185">Reference proteome</keyword>
<evidence type="ECO:0000313" key="2">
    <source>
        <dbReference type="Proteomes" id="UP001597557"/>
    </source>
</evidence>
<dbReference type="RefSeq" id="WP_377183195.1">
    <property type="nucleotide sequence ID" value="NZ_JBHUPD010000001.1"/>
</dbReference>
<evidence type="ECO:0000313" key="1">
    <source>
        <dbReference type="EMBL" id="MFD2871981.1"/>
    </source>
</evidence>
<gene>
    <name evidence="1" type="ORF">ACFS5N_05845</name>
</gene>
<protein>
    <recommendedName>
        <fullName evidence="3">HEPN AbiU2-like domain-containing protein</fullName>
    </recommendedName>
</protein>
<name>A0ABW5YB10_9SPHI</name>
<comment type="caution">
    <text evidence="1">The sequence shown here is derived from an EMBL/GenBank/DDBJ whole genome shotgun (WGS) entry which is preliminary data.</text>
</comment>